<organism evidence="1 2">
    <name type="scientific">Racocetra persica</name>
    <dbReference type="NCBI Taxonomy" id="160502"/>
    <lineage>
        <taxon>Eukaryota</taxon>
        <taxon>Fungi</taxon>
        <taxon>Fungi incertae sedis</taxon>
        <taxon>Mucoromycota</taxon>
        <taxon>Glomeromycotina</taxon>
        <taxon>Glomeromycetes</taxon>
        <taxon>Diversisporales</taxon>
        <taxon>Gigasporaceae</taxon>
        <taxon>Racocetra</taxon>
    </lineage>
</organism>
<accession>A0ACA9NZP6</accession>
<name>A0ACA9NZP6_9GLOM</name>
<evidence type="ECO:0000313" key="2">
    <source>
        <dbReference type="Proteomes" id="UP000789920"/>
    </source>
</evidence>
<proteinExistence type="predicted"/>
<feature type="non-terminal residue" evidence="1">
    <location>
        <position position="194"/>
    </location>
</feature>
<reference evidence="1" key="1">
    <citation type="submission" date="2021-06" db="EMBL/GenBank/DDBJ databases">
        <authorList>
            <person name="Kallberg Y."/>
            <person name="Tangrot J."/>
            <person name="Rosling A."/>
        </authorList>
    </citation>
    <scope>NUCLEOTIDE SEQUENCE</scope>
    <source>
        <strain evidence="1">MA461A</strain>
    </source>
</reference>
<dbReference type="Proteomes" id="UP000789920">
    <property type="component" value="Unassembled WGS sequence"/>
</dbReference>
<gene>
    <name evidence="1" type="ORF">RPERSI_LOCUS8926</name>
</gene>
<comment type="caution">
    <text evidence="1">The sequence shown here is derived from an EMBL/GenBank/DDBJ whole genome shotgun (WGS) entry which is preliminary data.</text>
</comment>
<dbReference type="EMBL" id="CAJVQC010016464">
    <property type="protein sequence ID" value="CAG8676758.1"/>
    <property type="molecule type" value="Genomic_DNA"/>
</dbReference>
<keyword evidence="2" id="KW-1185">Reference proteome</keyword>
<evidence type="ECO:0000313" key="1">
    <source>
        <dbReference type="EMBL" id="CAG8676758.1"/>
    </source>
</evidence>
<sequence>ESLRHERNTKNHFVWDFLYTLIYNDSETVFIKACDHYWIKNIDLNTQLTLPSKFYAWILTKFGVNAEIAKLCFEDILKTRINVDKQLQQTPNIKIPIEMNPTVFYELCGALRTYNEAKNFYLPLHLNIISQCEATEILMPLFKCHLPKLFKENISNNMLQEWMGALYTLIYDTDNLNKSTEMFKNYALNFIKET</sequence>
<protein>
    <submittedName>
        <fullName evidence="1">9464_t:CDS:1</fullName>
    </submittedName>
</protein>
<feature type="non-terminal residue" evidence="1">
    <location>
        <position position="1"/>
    </location>
</feature>